<feature type="region of interest" description="Disordered" evidence="1">
    <location>
        <begin position="126"/>
        <end position="158"/>
    </location>
</feature>
<dbReference type="AlphaFoldDB" id="A0A556AVR0"/>
<keyword evidence="2" id="KW-1133">Transmembrane helix</keyword>
<keyword evidence="2" id="KW-0812">Transmembrane</keyword>
<reference evidence="3 4" key="1">
    <citation type="submission" date="2019-07" db="EMBL/GenBank/DDBJ databases">
        <title>Qingshengfaniella alkalisoli gen. nov., sp. nov., isolated from saline soil.</title>
        <authorList>
            <person name="Xu L."/>
            <person name="Huang X.-X."/>
            <person name="Sun J.-Q."/>
        </authorList>
    </citation>
    <scope>NUCLEOTIDE SEQUENCE [LARGE SCALE GENOMIC DNA]</scope>
    <source>
        <strain evidence="3 4">DSM 27279</strain>
    </source>
</reference>
<sequence>MAYEPQSLISALRALAASVLAVGRTRLELFSLEFAEQKSNALKAGIFAAVGLLCLAMGAAVFTAFVAVLFWDTPHRVLVIGLLALAWVLAGAICLFMVQRSLKQAKSPFALTLAELERDYDVLTSPLADPDATATEKRAVVTRNPAGVDPRDDEEERA</sequence>
<name>A0A556AVR0_9BURK</name>
<protein>
    <recommendedName>
        <fullName evidence="5">Phage holin family protein</fullName>
    </recommendedName>
</protein>
<evidence type="ECO:0000256" key="2">
    <source>
        <dbReference type="SAM" id="Phobius"/>
    </source>
</evidence>
<dbReference type="RefSeq" id="WP_143947388.1">
    <property type="nucleotide sequence ID" value="NZ_BAABMB010000002.1"/>
</dbReference>
<feature type="transmembrane region" description="Helical" evidence="2">
    <location>
        <begin position="44"/>
        <end position="71"/>
    </location>
</feature>
<gene>
    <name evidence="3" type="ORF">FOZ76_06780</name>
</gene>
<keyword evidence="2" id="KW-0472">Membrane</keyword>
<feature type="transmembrane region" description="Helical" evidence="2">
    <location>
        <begin position="77"/>
        <end position="98"/>
    </location>
</feature>
<dbReference type="EMBL" id="VLTJ01000011">
    <property type="protein sequence ID" value="TSH97021.1"/>
    <property type="molecule type" value="Genomic_DNA"/>
</dbReference>
<organism evidence="3 4">
    <name type="scientific">Verticiella sediminum</name>
    <dbReference type="NCBI Taxonomy" id="1247510"/>
    <lineage>
        <taxon>Bacteria</taxon>
        <taxon>Pseudomonadati</taxon>
        <taxon>Pseudomonadota</taxon>
        <taxon>Betaproteobacteria</taxon>
        <taxon>Burkholderiales</taxon>
        <taxon>Alcaligenaceae</taxon>
        <taxon>Verticiella</taxon>
    </lineage>
</organism>
<dbReference type="OrthoDB" id="8642121at2"/>
<proteinExistence type="predicted"/>
<evidence type="ECO:0008006" key="5">
    <source>
        <dbReference type="Google" id="ProtNLM"/>
    </source>
</evidence>
<dbReference type="Pfam" id="PF07332">
    <property type="entry name" value="Phage_holin_3_6"/>
    <property type="match status" value="1"/>
</dbReference>
<comment type="caution">
    <text evidence="3">The sequence shown here is derived from an EMBL/GenBank/DDBJ whole genome shotgun (WGS) entry which is preliminary data.</text>
</comment>
<dbReference type="InterPro" id="IPR009937">
    <property type="entry name" value="Phage_holin_3_6"/>
</dbReference>
<evidence type="ECO:0000313" key="4">
    <source>
        <dbReference type="Proteomes" id="UP000318405"/>
    </source>
</evidence>
<keyword evidence="4" id="KW-1185">Reference proteome</keyword>
<evidence type="ECO:0000313" key="3">
    <source>
        <dbReference type="EMBL" id="TSH97021.1"/>
    </source>
</evidence>
<evidence type="ECO:0000256" key="1">
    <source>
        <dbReference type="SAM" id="MobiDB-lite"/>
    </source>
</evidence>
<dbReference type="Proteomes" id="UP000318405">
    <property type="component" value="Unassembled WGS sequence"/>
</dbReference>
<accession>A0A556AVR0</accession>